<dbReference type="Gene3D" id="3.20.20.10">
    <property type="entry name" value="Alanine racemase"/>
    <property type="match status" value="1"/>
</dbReference>
<sequence>MPSNPKTFIDFNRAKANLKAVLEDERFSGISFRPHFKTHRSAAVGELFSNEGIEKITVSSLPMAEYFADAGWKDILIAMPLNPNHVAQYDALAARVQLHLLADHSDPLFFALSHLKNPVGFFLKADAGYGRAGWLAENTRDFLRAAEMISSFDRHSFSGILSHFGNTYHAKSAEEIKAINLSSITRLAVLKDFLETQTGKPCPLSIGDTPSLPHYSKEMLKPVAELRPGNFIYYDMMQVALGTCKTDEIALAVETDILSLYPDRGEALVHAGAVHLSKEQCRMPDGRPGSGALVRMTKNGIGEVIENCFVDRISQEHGILRVAPAFFREFHIGDSIGILPVHSCLVEK</sequence>
<evidence type="ECO:0000256" key="2">
    <source>
        <dbReference type="ARBA" id="ARBA00023239"/>
    </source>
</evidence>
<accession>A0A644XSY8</accession>
<dbReference type="SUPFAM" id="SSF51419">
    <property type="entry name" value="PLP-binding barrel"/>
    <property type="match status" value="1"/>
</dbReference>
<dbReference type="Pfam" id="PF14031">
    <property type="entry name" value="D-ser_dehydrat"/>
    <property type="match status" value="1"/>
</dbReference>
<reference evidence="4" key="1">
    <citation type="submission" date="2019-08" db="EMBL/GenBank/DDBJ databases">
        <authorList>
            <person name="Kucharzyk K."/>
            <person name="Murdoch R.W."/>
            <person name="Higgins S."/>
            <person name="Loffler F."/>
        </authorList>
    </citation>
    <scope>NUCLEOTIDE SEQUENCE</scope>
</reference>
<evidence type="ECO:0000259" key="3">
    <source>
        <dbReference type="SMART" id="SM01119"/>
    </source>
</evidence>
<dbReference type="Gene3D" id="2.40.37.20">
    <property type="entry name" value="D-serine dehydratase-like domain"/>
    <property type="match status" value="1"/>
</dbReference>
<dbReference type="InterPro" id="IPR026956">
    <property type="entry name" value="D-ser_dehydrat-like_dom"/>
</dbReference>
<dbReference type="InterPro" id="IPR051466">
    <property type="entry name" value="D-amino_acid_metab_enzyme"/>
</dbReference>
<dbReference type="InterPro" id="IPR042208">
    <property type="entry name" value="D-ser_dehydrat-like_sf"/>
</dbReference>
<dbReference type="PANTHER" id="PTHR28004">
    <property type="entry name" value="ZGC:162816-RELATED"/>
    <property type="match status" value="1"/>
</dbReference>
<name>A0A644XSY8_9ZZZZ</name>
<organism evidence="4">
    <name type="scientific">bioreactor metagenome</name>
    <dbReference type="NCBI Taxonomy" id="1076179"/>
    <lineage>
        <taxon>unclassified sequences</taxon>
        <taxon>metagenomes</taxon>
        <taxon>ecological metagenomes</taxon>
    </lineage>
</organism>
<dbReference type="GO" id="GO:0036088">
    <property type="term" value="P:D-serine catabolic process"/>
    <property type="evidence" value="ECO:0007669"/>
    <property type="project" value="TreeGrafter"/>
</dbReference>
<comment type="similarity">
    <text evidence="1">Belongs to the DSD1 family.</text>
</comment>
<feature type="domain" description="D-serine dehydratase-like" evidence="3">
    <location>
        <begin position="250"/>
        <end position="347"/>
    </location>
</feature>
<protein>
    <submittedName>
        <fullName evidence="4">D-threo-3-hydroxyaspartate dehydratase</fullName>
        <ecNumber evidence="4">4.3.1.27</ecNumber>
    </submittedName>
</protein>
<dbReference type="InterPro" id="IPR001608">
    <property type="entry name" value="Ala_racemase_N"/>
</dbReference>
<evidence type="ECO:0000256" key="1">
    <source>
        <dbReference type="ARBA" id="ARBA00005323"/>
    </source>
</evidence>
<dbReference type="InterPro" id="IPR029066">
    <property type="entry name" value="PLP-binding_barrel"/>
</dbReference>
<dbReference type="AlphaFoldDB" id="A0A644XSY8"/>
<dbReference type="PANTHER" id="PTHR28004:SF2">
    <property type="entry name" value="D-SERINE DEHYDRATASE"/>
    <property type="match status" value="1"/>
</dbReference>
<dbReference type="GO" id="GO:0008721">
    <property type="term" value="F:D-serine ammonia-lyase activity"/>
    <property type="evidence" value="ECO:0007669"/>
    <property type="project" value="TreeGrafter"/>
</dbReference>
<dbReference type="EMBL" id="VSSQ01002785">
    <property type="protein sequence ID" value="MPM17373.1"/>
    <property type="molecule type" value="Genomic_DNA"/>
</dbReference>
<dbReference type="EC" id="4.3.1.27" evidence="4"/>
<keyword evidence="2 4" id="KW-0456">Lyase</keyword>
<proteinExistence type="inferred from homology"/>
<evidence type="ECO:0000313" key="4">
    <source>
        <dbReference type="EMBL" id="MPM17373.1"/>
    </source>
</evidence>
<dbReference type="Pfam" id="PF01168">
    <property type="entry name" value="Ala_racemase_N"/>
    <property type="match status" value="1"/>
</dbReference>
<comment type="caution">
    <text evidence="4">The sequence shown here is derived from an EMBL/GenBank/DDBJ whole genome shotgun (WGS) entry which is preliminary data.</text>
</comment>
<dbReference type="SMART" id="SM01119">
    <property type="entry name" value="D-ser_dehydrat"/>
    <property type="match status" value="1"/>
</dbReference>
<gene>
    <name evidence="4" type="primary">dthadh_2</name>
    <name evidence="4" type="ORF">SDC9_63762</name>
</gene>